<protein>
    <submittedName>
        <fullName evidence="1">Uncharacterized protein</fullName>
    </submittedName>
</protein>
<organism evidence="1 2">
    <name type="scientific">Claviceps arundinis</name>
    <dbReference type="NCBI Taxonomy" id="1623583"/>
    <lineage>
        <taxon>Eukaryota</taxon>
        <taxon>Fungi</taxon>
        <taxon>Dikarya</taxon>
        <taxon>Ascomycota</taxon>
        <taxon>Pezizomycotina</taxon>
        <taxon>Sordariomycetes</taxon>
        <taxon>Hypocreomycetidae</taxon>
        <taxon>Hypocreales</taxon>
        <taxon>Clavicipitaceae</taxon>
        <taxon>Claviceps</taxon>
    </lineage>
</organism>
<dbReference type="Proteomes" id="UP000784919">
    <property type="component" value="Unassembled WGS sequence"/>
</dbReference>
<evidence type="ECO:0000313" key="1">
    <source>
        <dbReference type="EMBL" id="KAG5961851.1"/>
    </source>
</evidence>
<dbReference type="EMBL" id="SRPS01000239">
    <property type="protein sequence ID" value="KAG5961851.1"/>
    <property type="molecule type" value="Genomic_DNA"/>
</dbReference>
<comment type="caution">
    <text evidence="1">The sequence shown here is derived from an EMBL/GenBank/DDBJ whole genome shotgun (WGS) entry which is preliminary data.</text>
</comment>
<evidence type="ECO:0000313" key="2">
    <source>
        <dbReference type="Proteomes" id="UP000784919"/>
    </source>
</evidence>
<sequence length="84" mass="9297">MSSNLSVHDGDGKLVDRPFIMAKNLGWDRPTSSARSSGLWTYPSTTALQINLTFTPKNVVQLFDAVRLQPLGKNLIESQLGHEK</sequence>
<accession>A0A9P7MPF2</accession>
<dbReference type="AlphaFoldDB" id="A0A9P7MPF2"/>
<reference evidence="1" key="1">
    <citation type="journal article" date="2020" name="bioRxiv">
        <title>Whole genome comparisons of ergot fungi reveals the divergence and evolution of species within the genus Claviceps are the result of varying mechanisms driving genome evolution and host range expansion.</title>
        <authorList>
            <person name="Wyka S.A."/>
            <person name="Mondo S.J."/>
            <person name="Liu M."/>
            <person name="Dettman J."/>
            <person name="Nalam V."/>
            <person name="Broders K.D."/>
        </authorList>
    </citation>
    <scope>NUCLEOTIDE SEQUENCE</scope>
    <source>
        <strain evidence="1">CCC 1102</strain>
    </source>
</reference>
<proteinExistence type="predicted"/>
<name>A0A9P7MPF2_9HYPO</name>
<gene>
    <name evidence="1" type="ORF">E4U56_003661</name>
</gene>